<organism evidence="4 5">
    <name type="scientific">Zalerion maritima</name>
    <dbReference type="NCBI Taxonomy" id="339359"/>
    <lineage>
        <taxon>Eukaryota</taxon>
        <taxon>Fungi</taxon>
        <taxon>Dikarya</taxon>
        <taxon>Ascomycota</taxon>
        <taxon>Pezizomycotina</taxon>
        <taxon>Sordariomycetes</taxon>
        <taxon>Lulworthiomycetidae</taxon>
        <taxon>Lulworthiales</taxon>
        <taxon>Lulworthiaceae</taxon>
        <taxon>Zalerion</taxon>
    </lineage>
</organism>
<feature type="domain" description="Protein kinase" evidence="3">
    <location>
        <begin position="53"/>
        <end position="465"/>
    </location>
</feature>
<dbReference type="EMBL" id="JAKWBI020000162">
    <property type="protein sequence ID" value="KAJ2901015.1"/>
    <property type="molecule type" value="Genomic_DNA"/>
</dbReference>
<keyword evidence="1" id="KW-0067">ATP-binding</keyword>
<dbReference type="InterPro" id="IPR017441">
    <property type="entry name" value="Protein_kinase_ATP_BS"/>
</dbReference>
<evidence type="ECO:0000256" key="1">
    <source>
        <dbReference type="PROSITE-ProRule" id="PRU10141"/>
    </source>
</evidence>
<sequence length="993" mass="112974">MTYPDPFKPQDWVSAAQCENHYMLYPTSYYRNPHKTVAQIDRPFLKRPETGTFRLRTRIGEGGFGDVYLCDYIARSNPRGQPLRRHTVALKKHKNKAIFHAERRAHRRHAGGKHIVHTLVPDVRGEKFVDRETRDVVEERFPYGVLYHWYPLGSFDKVIRRLWMSPHLWAPTADMYWEIFRCLASGLSNMAYPDKEGDSDTPDSGGRARARDVIHFDLDPMNVLTQALEWSDHVEEFDDQRVDRREPGGHHKMFPKLLIADFGCETDIGSDGGRELDFGERYGLSKTGKYAYMPPEQDGEDFKTLYKRDKIAREKQEIPELEFFKHPKPSTRWGADAKFPRGWTDHRGRWLPEIAGNYGYKTNVYQIGWIMASLMTGFANVRFERRMWVWETAATVPRRNNDGPYLTNGSFVLPSSPVKILVRDFQTDDEKFKMHALQVLVCQCLSVAPRDRPRLQGLNAACEFFDRPVVTKETERYAHMLQKYLLGDENLKPPRPAMDWNGGGRGSCEPVHHWEKGMPFRLFKTSDDVTRVSEEEMETLRKRLKGLPFRGTNPPPSDPDITCEPPTLAVMPAMRHLVTKPLHHYGGPGSTYSRAPPEQIKALSFLDFRRTATTDTPSSSRQATRATSPSPSAAAGWTFVSSSSSTPLPASVISPYASYFLAHLRGGMGVPDFESLLSYAGEARLFFSFGVGDTVLTFLPPPPQSPRRLQAQQAGREFYHILRFKKEQSLWEQTYLLVGRGAGLESSHLVREHKRRLLCRGNADRWDRSKIFQGGWREMLHALRTVNLAPESSDADADDDNAGRGGYAGPATTPSSAGIRRLFSWNVLRTNYSNLGPRPRSPNYDYDSGPGSLPGSPSLTSPLLWRGRQSQHARFLTFYSRLKPRHQAMLWNLVMTENAQLIFCVDKNALDCIWFWSSPLHPDSGTAEAWFINSWGREEGSVVNFIIGFNMNRRLTASDAAFMLMDNDPPGNFGLETLGSLRRVMGPSQAPRA</sequence>
<dbReference type="PROSITE" id="PS00107">
    <property type="entry name" value="PROTEIN_KINASE_ATP"/>
    <property type="match status" value="1"/>
</dbReference>
<dbReference type="GO" id="GO:0004672">
    <property type="term" value="F:protein kinase activity"/>
    <property type="evidence" value="ECO:0007669"/>
    <property type="project" value="InterPro"/>
</dbReference>
<evidence type="ECO:0000259" key="3">
    <source>
        <dbReference type="PROSITE" id="PS50011"/>
    </source>
</evidence>
<dbReference type="Gene3D" id="1.10.510.10">
    <property type="entry name" value="Transferase(Phosphotransferase) domain 1"/>
    <property type="match status" value="1"/>
</dbReference>
<dbReference type="GO" id="GO:0005524">
    <property type="term" value="F:ATP binding"/>
    <property type="evidence" value="ECO:0007669"/>
    <property type="project" value="UniProtKB-UniRule"/>
</dbReference>
<reference evidence="4" key="1">
    <citation type="submission" date="2022-07" db="EMBL/GenBank/DDBJ databases">
        <title>Draft genome sequence of Zalerion maritima ATCC 34329, a (micro)plastics degrading marine fungus.</title>
        <authorList>
            <person name="Paco A."/>
            <person name="Goncalves M.F.M."/>
            <person name="Rocha-Santos T.A.P."/>
            <person name="Alves A."/>
        </authorList>
    </citation>
    <scope>NUCLEOTIDE SEQUENCE</scope>
    <source>
        <strain evidence="4">ATCC 34329</strain>
    </source>
</reference>
<keyword evidence="1" id="KW-0547">Nucleotide-binding</keyword>
<dbReference type="InterPro" id="IPR000719">
    <property type="entry name" value="Prot_kinase_dom"/>
</dbReference>
<feature type="compositionally biased region" description="Polar residues" evidence="2">
    <location>
        <begin position="613"/>
        <end position="622"/>
    </location>
</feature>
<evidence type="ECO:0000313" key="4">
    <source>
        <dbReference type="EMBL" id="KAJ2901015.1"/>
    </source>
</evidence>
<dbReference type="PROSITE" id="PS50011">
    <property type="entry name" value="PROTEIN_KINASE_DOM"/>
    <property type="match status" value="1"/>
</dbReference>
<accession>A0AAD5RQL7</accession>
<evidence type="ECO:0000256" key="2">
    <source>
        <dbReference type="SAM" id="MobiDB-lite"/>
    </source>
</evidence>
<gene>
    <name evidence="4" type="ORF">MKZ38_002141</name>
</gene>
<dbReference type="Proteomes" id="UP001201980">
    <property type="component" value="Unassembled WGS sequence"/>
</dbReference>
<keyword evidence="5" id="KW-1185">Reference proteome</keyword>
<dbReference type="SUPFAM" id="SSF56112">
    <property type="entry name" value="Protein kinase-like (PK-like)"/>
    <property type="match status" value="1"/>
</dbReference>
<evidence type="ECO:0000313" key="5">
    <source>
        <dbReference type="Proteomes" id="UP001201980"/>
    </source>
</evidence>
<dbReference type="SMART" id="SM00220">
    <property type="entry name" value="S_TKc"/>
    <property type="match status" value="1"/>
</dbReference>
<proteinExistence type="predicted"/>
<feature type="binding site" evidence="1">
    <location>
        <position position="91"/>
    </location>
    <ligand>
        <name>ATP</name>
        <dbReference type="ChEBI" id="CHEBI:30616"/>
    </ligand>
</feature>
<dbReference type="InterPro" id="IPR011009">
    <property type="entry name" value="Kinase-like_dom_sf"/>
</dbReference>
<dbReference type="AlphaFoldDB" id="A0AAD5RQL7"/>
<feature type="compositionally biased region" description="Low complexity" evidence="2">
    <location>
        <begin position="623"/>
        <end position="634"/>
    </location>
</feature>
<protein>
    <recommendedName>
        <fullName evidence="3">Protein kinase domain-containing protein</fullName>
    </recommendedName>
</protein>
<feature type="region of interest" description="Disordered" evidence="2">
    <location>
        <begin position="790"/>
        <end position="813"/>
    </location>
</feature>
<comment type="caution">
    <text evidence="4">The sequence shown here is derived from an EMBL/GenBank/DDBJ whole genome shotgun (WGS) entry which is preliminary data.</text>
</comment>
<name>A0AAD5RQL7_9PEZI</name>
<feature type="region of interest" description="Disordered" evidence="2">
    <location>
        <begin position="611"/>
        <end position="634"/>
    </location>
</feature>